<organism evidence="2 3">
    <name type="scientific">Caenorhabditis tropicalis</name>
    <dbReference type="NCBI Taxonomy" id="1561998"/>
    <lineage>
        <taxon>Eukaryota</taxon>
        <taxon>Metazoa</taxon>
        <taxon>Ecdysozoa</taxon>
        <taxon>Nematoda</taxon>
        <taxon>Chromadorea</taxon>
        <taxon>Rhabditida</taxon>
        <taxon>Rhabditina</taxon>
        <taxon>Rhabditomorpha</taxon>
        <taxon>Rhabditoidea</taxon>
        <taxon>Rhabditidae</taxon>
        <taxon>Peloderinae</taxon>
        <taxon>Caenorhabditis</taxon>
    </lineage>
</organism>
<dbReference type="eggNOG" id="ENOG502TG9H">
    <property type="taxonomic scope" value="Eukaryota"/>
</dbReference>
<reference evidence="3" key="1">
    <citation type="submission" date="2016-11" db="UniProtKB">
        <authorList>
            <consortium name="WormBaseParasite"/>
        </authorList>
    </citation>
    <scope>IDENTIFICATION</scope>
</reference>
<protein>
    <submittedName>
        <fullName evidence="3">DUF667 domain-containing protein</fullName>
    </submittedName>
</protein>
<dbReference type="WBParaSite" id="Csp11.Scaffold630.g20327.t1">
    <property type="protein sequence ID" value="Csp11.Scaffold630.g20327.t1"/>
    <property type="gene ID" value="Csp11.Scaffold630.g20327"/>
</dbReference>
<evidence type="ECO:0000313" key="3">
    <source>
        <dbReference type="WBParaSite" id="Csp11.Scaffold630.g20327.t1"/>
    </source>
</evidence>
<evidence type="ECO:0000256" key="1">
    <source>
        <dbReference type="SAM" id="MobiDB-lite"/>
    </source>
</evidence>
<dbReference type="AlphaFoldDB" id="A0A1I7UXI7"/>
<accession>A0A1I7UXI7</accession>
<evidence type="ECO:0000313" key="2">
    <source>
        <dbReference type="Proteomes" id="UP000095282"/>
    </source>
</evidence>
<keyword evidence="2" id="KW-1185">Reference proteome</keyword>
<feature type="compositionally biased region" description="Low complexity" evidence="1">
    <location>
        <begin position="198"/>
        <end position="212"/>
    </location>
</feature>
<sequence length="454" mass="51197">MLTKATNNKWAQLTLEFNEKLKKYVIACSALTGGCFTYLEKEYATPAVFNDVLGIVVDSEDEPHLPKRQIGRLVCTVNAIKCSSDGSWKFRIESVKKFEKVLSIAMEANVMENEHFGLVTREECEAKRDLRLVSSRDFPRDVRIFRSGSHCCESIESGHRRPYHHHSQCINTCVGAINLIGKCMAFKMKRCHGMNGVSTSPSDPSSSSSSPPESRHVDFGSMRENVAQLEVNVQSGFVEVVTIAEYSGYTDHDGQPLLWSHDVEFVVDISNMFHELNLSFGLYKIKVVRFHRNNVFAKWRLARKDPILMAMQTRFHSQSAHSINLASIEHFSEPISEEEEPRRRLQSFSRFGTSAQSCSIPRTDALDKVPLFDALVRNETAATASVSVPTPLGTRRSNQYRSLSVSTKVTEIDDDLLWMHHATSVLKIVDDEDEVVANPKEATIEMADENLNVF</sequence>
<dbReference type="Proteomes" id="UP000095282">
    <property type="component" value="Unplaced"/>
</dbReference>
<dbReference type="PROSITE" id="PS51257">
    <property type="entry name" value="PROKAR_LIPOPROTEIN"/>
    <property type="match status" value="1"/>
</dbReference>
<name>A0A1I7UXI7_9PELO</name>
<proteinExistence type="predicted"/>
<feature type="region of interest" description="Disordered" evidence="1">
    <location>
        <begin position="197"/>
        <end position="218"/>
    </location>
</feature>